<proteinExistence type="predicted"/>
<protein>
    <submittedName>
        <fullName evidence="1">Unannotated protein</fullName>
    </submittedName>
</protein>
<organism evidence="1">
    <name type="scientific">freshwater metagenome</name>
    <dbReference type="NCBI Taxonomy" id="449393"/>
    <lineage>
        <taxon>unclassified sequences</taxon>
        <taxon>metagenomes</taxon>
        <taxon>ecological metagenomes</taxon>
    </lineage>
</organism>
<evidence type="ECO:0000313" key="1">
    <source>
        <dbReference type="EMBL" id="CAB4574921.1"/>
    </source>
</evidence>
<dbReference type="PROSITE" id="PS51273">
    <property type="entry name" value="GATASE_TYPE_1"/>
    <property type="match status" value="1"/>
</dbReference>
<reference evidence="1" key="1">
    <citation type="submission" date="2020-05" db="EMBL/GenBank/DDBJ databases">
        <authorList>
            <person name="Chiriac C."/>
            <person name="Salcher M."/>
            <person name="Ghai R."/>
            <person name="Kavagutti S V."/>
        </authorList>
    </citation>
    <scope>NUCLEOTIDE SEQUENCE</scope>
</reference>
<dbReference type="PANTHER" id="PTHR43235:SF1">
    <property type="entry name" value="GLUTAMINE AMIDOTRANSFERASE PB2B2.05-RELATED"/>
    <property type="match status" value="1"/>
</dbReference>
<dbReference type="AlphaFoldDB" id="A0A6J6EEH1"/>
<dbReference type="SUPFAM" id="SSF52317">
    <property type="entry name" value="Class I glutamine amidotransferase-like"/>
    <property type="match status" value="1"/>
</dbReference>
<dbReference type="Pfam" id="PF07722">
    <property type="entry name" value="Peptidase_C26"/>
    <property type="match status" value="1"/>
</dbReference>
<dbReference type="GO" id="GO:0006598">
    <property type="term" value="P:polyamine catabolic process"/>
    <property type="evidence" value="ECO:0007669"/>
    <property type="project" value="TreeGrafter"/>
</dbReference>
<dbReference type="GO" id="GO:0005829">
    <property type="term" value="C:cytosol"/>
    <property type="evidence" value="ECO:0007669"/>
    <property type="project" value="TreeGrafter"/>
</dbReference>
<dbReference type="Gene3D" id="3.40.50.880">
    <property type="match status" value="1"/>
</dbReference>
<sequence>MTSPVIGISCYVEPAKWGAWDITAAVLPFEYVSSVTNAGGRAVILPPDQNGGHVVNNLDGLIIAGGADVDARLYKQNPHDTADKPRENRDAGEINLYKSAKEIGLPIFGICRGLQIMAVAEGGSLIQHLPDVTKLDHRPAPAKFSQHKARFEANSLVASILGTEMVVNSSHHQAVDNPGSLTITGWAEDETIEVLEDPSRKFHLGVQWHPEMDEDKRLFNAFIKACQ</sequence>
<dbReference type="InterPro" id="IPR011697">
    <property type="entry name" value="Peptidase_C26"/>
</dbReference>
<dbReference type="PANTHER" id="PTHR43235">
    <property type="entry name" value="GLUTAMINE AMIDOTRANSFERASE PB2B2.05-RELATED"/>
    <property type="match status" value="1"/>
</dbReference>
<dbReference type="CDD" id="cd01745">
    <property type="entry name" value="GATase1_2"/>
    <property type="match status" value="1"/>
</dbReference>
<gene>
    <name evidence="1" type="ORF">UFOPK1740_00497</name>
</gene>
<dbReference type="InterPro" id="IPR029062">
    <property type="entry name" value="Class_I_gatase-like"/>
</dbReference>
<dbReference type="EMBL" id="CAEZTU010000014">
    <property type="protein sequence ID" value="CAB4574921.1"/>
    <property type="molecule type" value="Genomic_DNA"/>
</dbReference>
<name>A0A6J6EEH1_9ZZZZ</name>
<accession>A0A6J6EEH1</accession>
<dbReference type="InterPro" id="IPR044668">
    <property type="entry name" value="PuuD-like"/>
</dbReference>
<dbReference type="GO" id="GO:0033969">
    <property type="term" value="F:gamma-glutamyl-gamma-aminobutyrate hydrolase activity"/>
    <property type="evidence" value="ECO:0007669"/>
    <property type="project" value="TreeGrafter"/>
</dbReference>